<proteinExistence type="predicted"/>
<dbReference type="RefSeq" id="WP_150220768.1">
    <property type="nucleotide sequence ID" value="NZ_CP029192.1"/>
</dbReference>
<evidence type="ECO:0000313" key="3">
    <source>
        <dbReference type="Proteomes" id="UP000322927"/>
    </source>
</evidence>
<dbReference type="EMBL" id="CP029192">
    <property type="protein sequence ID" value="QES38592.1"/>
    <property type="molecule type" value="Genomic_DNA"/>
</dbReference>
<feature type="region of interest" description="Disordered" evidence="1">
    <location>
        <begin position="435"/>
        <end position="463"/>
    </location>
</feature>
<reference evidence="2 3" key="1">
    <citation type="submission" date="2018-05" db="EMBL/GenBank/DDBJ databases">
        <title>Streptomyces venezuelae.</title>
        <authorList>
            <person name="Kim W."/>
            <person name="Lee N."/>
            <person name="Cho B.-K."/>
        </authorList>
    </citation>
    <scope>NUCLEOTIDE SEQUENCE [LARGE SCALE GENOMIC DNA]</scope>
    <source>
        <strain evidence="2 3">ATCC 14584</strain>
    </source>
</reference>
<name>A0A5P2C7F7_STRVZ</name>
<sequence length="580" mass="62216">MSSLTTWQRLEPRTRSSTLDSIRARVHDPAWLLARQAQLGEFLGTDAGSAISVEAAGRTSRLTRYRPGTPADGAPPQPYPAGTPLEAVVEAETGQGPATSGTVFAAQAGQCFLRSLGPELGPRYRAAYILRHPLTAPPDPTALDDASLRLLDVLVGHVPDGHALYAELSAALRPPGGGAPVLPEEPPIAPADAAAVLATALSWLGWYERRRPASRPQAWQPERLAHRFAVAAPAPGPADDGEAVLSAPAFPGGRLDWHAFDVEAGASLGAAGATKEWRNVAIPTPVRFPGMPNARWWEFEDATNLGAVDAAPDDLGRLLLLEFALVYGNDFLYFPLDLDVGSLCWIDGLTVRTSFGERVGIRPVEKADGGAGLWSMFRLTRLTPSGRPERGDFLFLPPVLGPSLSGPALEEVAFVRDETANIVWAVEERIQTAAGTTAVPHELAEDRRRRGPAEEPPPAPGPALTYRMATAVPDPWYPLLPSLISRTVAGVSWNNVVLELSGTRAPRAQVLRNPGGTPLRVAEQEISATGAVVNRSWQRARWTDGSVHLWVGKRRSAGQGARTSGLRYDVVEELDHEETT</sequence>
<dbReference type="Proteomes" id="UP000322927">
    <property type="component" value="Chromosome"/>
</dbReference>
<organism evidence="2 3">
    <name type="scientific">Streptomyces venezuelae</name>
    <dbReference type="NCBI Taxonomy" id="54571"/>
    <lineage>
        <taxon>Bacteria</taxon>
        <taxon>Bacillati</taxon>
        <taxon>Actinomycetota</taxon>
        <taxon>Actinomycetes</taxon>
        <taxon>Kitasatosporales</taxon>
        <taxon>Streptomycetaceae</taxon>
        <taxon>Streptomyces</taxon>
    </lineage>
</organism>
<gene>
    <name evidence="2" type="ORF">DEJ48_38920</name>
</gene>
<protein>
    <submittedName>
        <fullName evidence="2">Uncharacterized protein</fullName>
    </submittedName>
</protein>
<feature type="compositionally biased region" description="Basic and acidic residues" evidence="1">
    <location>
        <begin position="442"/>
        <end position="453"/>
    </location>
</feature>
<dbReference type="OrthoDB" id="9763471at2"/>
<dbReference type="AlphaFoldDB" id="A0A5P2C7F7"/>
<evidence type="ECO:0000256" key="1">
    <source>
        <dbReference type="SAM" id="MobiDB-lite"/>
    </source>
</evidence>
<evidence type="ECO:0000313" key="2">
    <source>
        <dbReference type="EMBL" id="QES38592.1"/>
    </source>
</evidence>
<accession>A0A5P2C7F7</accession>